<evidence type="ECO:0000256" key="4">
    <source>
        <dbReference type="ARBA" id="ARBA00022722"/>
    </source>
</evidence>
<dbReference type="PANTHER" id="PTHR23355:SF9">
    <property type="entry name" value="DIS3-LIKE EXONUCLEASE 2"/>
    <property type="match status" value="1"/>
</dbReference>
<dbReference type="InterPro" id="IPR022966">
    <property type="entry name" value="RNase_II/R_CS"/>
</dbReference>
<evidence type="ECO:0000256" key="3">
    <source>
        <dbReference type="ARBA" id="ARBA00022490"/>
    </source>
</evidence>
<comment type="subcellular location">
    <subcellularLocation>
        <location evidence="2 8">Cytoplasm</location>
    </subcellularLocation>
</comment>
<dbReference type="SMART" id="SM00316">
    <property type="entry name" value="S1"/>
    <property type="match status" value="1"/>
</dbReference>
<dbReference type="InterPro" id="IPR050180">
    <property type="entry name" value="RNR_Ribonuclease"/>
</dbReference>
<dbReference type="PROSITE" id="PS50126">
    <property type="entry name" value="S1"/>
    <property type="match status" value="1"/>
</dbReference>
<protein>
    <recommendedName>
        <fullName evidence="8">Ribonuclease R</fullName>
        <shortName evidence="8">RNase R</shortName>
        <ecNumber evidence="8">3.1.13.1</ecNumber>
    </recommendedName>
</protein>
<reference evidence="11 12" key="1">
    <citation type="submission" date="2016-10" db="EMBL/GenBank/DDBJ databases">
        <authorList>
            <person name="de Groot N.N."/>
        </authorList>
    </citation>
    <scope>NUCLEOTIDE SEQUENCE [LARGE SCALE GENOMIC DNA]</scope>
    <source>
        <strain evidence="11 12">CGMCC 1.5070</strain>
    </source>
</reference>
<dbReference type="GO" id="GO:0005829">
    <property type="term" value="C:cytosol"/>
    <property type="evidence" value="ECO:0007669"/>
    <property type="project" value="TreeGrafter"/>
</dbReference>
<evidence type="ECO:0000313" key="11">
    <source>
        <dbReference type="EMBL" id="SEM73141.1"/>
    </source>
</evidence>
<dbReference type="GO" id="GO:0006402">
    <property type="term" value="P:mRNA catabolic process"/>
    <property type="evidence" value="ECO:0007669"/>
    <property type="project" value="TreeGrafter"/>
</dbReference>
<evidence type="ECO:0000256" key="1">
    <source>
        <dbReference type="ARBA" id="ARBA00001849"/>
    </source>
</evidence>
<sequence length="702" mass="77773">MKKDFTNNILDMLRKSGTRGLTARELCDKLRVKRQYREEFFLALHKLVKNGTVSEKKGKYRADNLEKLITAKIISVKEGFGFAGSDELERDIFIPGRALQGAMPGDTVLIRKTQGRGDLPEGEVVRISVQSDAPFSGVFKKRGGHCEIIPDSGSKIPVKVAPADALGAHDGDKVLGRLTVRGDNHFTHKAAVTEVFGKATSAAACSEAILAANGITKQFPDEVLKFAEHISKKGITDNDMQNRLDLRYDIIFTIDGADTKDIDDAVSLEKHENGWYLGVHIADVSHYVKPNTPLDVEAFERGTSVYYANSVVPMLPPALSNGICSLNPQEDRLAFSALLSLDKTGKLIGYQFQKSIVRSRVKGVYSEINKILANNADDTILKKYDGLIQIILDMRKLADILNKRRMSRGGLNLQSTESKILVGEDGRAAEIVGREQGISENIIEEFMLTANEAAASLAMERIIPFVYRVHENPSPEKITNLCTLLDALAVDCSELKKQISSGALARILNQVNGTELQLLVNNQILRSMAKAKYSEVNKGHFGLVLDNYAHFTSPIRRYPDLTIHRIMTSMLSGMDEQRLKRKYGNFAKISAEQSSNREQRAMIVERDCEDCYKAEFMTRHIGECFDGVITSVTSHGIYVELVNTVEGMIRIDSLPEGNYDYDGMIELVETASNTRYRVGKLVRVQVAGADVSAGNIDFVLAE</sequence>
<dbReference type="HAMAP" id="MF_01895">
    <property type="entry name" value="RNase_R"/>
    <property type="match status" value="1"/>
</dbReference>
<evidence type="ECO:0000256" key="5">
    <source>
        <dbReference type="ARBA" id="ARBA00022801"/>
    </source>
</evidence>
<feature type="domain" description="TRAM" evidence="10">
    <location>
        <begin position="54"/>
        <end position="126"/>
    </location>
</feature>
<comment type="function">
    <text evidence="8">3'-5' exoribonuclease that releases 5'-nucleoside monophosphates and is involved in maturation of structured RNAs.</text>
</comment>
<dbReference type="InterPro" id="IPR004476">
    <property type="entry name" value="RNase_II/RNase_R"/>
</dbReference>
<dbReference type="STRING" id="474960.SAMN05216180_1495"/>
<keyword evidence="7 8" id="KW-0694">RNA-binding</keyword>
<dbReference type="Pfam" id="PF17876">
    <property type="entry name" value="CSD2"/>
    <property type="match status" value="1"/>
</dbReference>
<dbReference type="PANTHER" id="PTHR23355">
    <property type="entry name" value="RIBONUCLEASE"/>
    <property type="match status" value="1"/>
</dbReference>
<comment type="catalytic activity">
    <reaction evidence="1 8">
        <text>Exonucleolytic cleavage in the 3'- to 5'-direction to yield nucleoside 5'-phosphates.</text>
        <dbReference type="EC" id="3.1.13.1"/>
    </reaction>
</comment>
<dbReference type="GO" id="GO:0008859">
    <property type="term" value="F:exoribonuclease II activity"/>
    <property type="evidence" value="ECO:0007669"/>
    <property type="project" value="UniProtKB-UniRule"/>
</dbReference>
<keyword evidence="5 8" id="KW-0378">Hydrolase</keyword>
<dbReference type="InterPro" id="IPR012340">
    <property type="entry name" value="NA-bd_OB-fold"/>
</dbReference>
<evidence type="ECO:0000256" key="6">
    <source>
        <dbReference type="ARBA" id="ARBA00022839"/>
    </source>
</evidence>
<evidence type="ECO:0000256" key="7">
    <source>
        <dbReference type="ARBA" id="ARBA00022884"/>
    </source>
</evidence>
<keyword evidence="4 8" id="KW-0540">Nuclease</keyword>
<dbReference type="OrthoDB" id="9764149at2"/>
<dbReference type="Pfam" id="PF08206">
    <property type="entry name" value="OB_RNB"/>
    <property type="match status" value="1"/>
</dbReference>
<keyword evidence="3 8" id="KW-0963">Cytoplasm</keyword>
<dbReference type="EC" id="3.1.13.1" evidence="8"/>
<dbReference type="InterPro" id="IPR011805">
    <property type="entry name" value="RNase_R"/>
</dbReference>
<dbReference type="GO" id="GO:0003723">
    <property type="term" value="F:RNA binding"/>
    <property type="evidence" value="ECO:0007669"/>
    <property type="project" value="UniProtKB-UniRule"/>
</dbReference>
<dbReference type="NCBIfam" id="TIGR00358">
    <property type="entry name" value="3_prime_RNase"/>
    <property type="match status" value="1"/>
</dbReference>
<dbReference type="NCBIfam" id="TIGR02063">
    <property type="entry name" value="RNase_R"/>
    <property type="match status" value="1"/>
</dbReference>
<dbReference type="RefSeq" id="WP_092753173.1">
    <property type="nucleotide sequence ID" value="NZ_FOCG01000001.1"/>
</dbReference>
<dbReference type="EMBL" id="FOCG01000001">
    <property type="protein sequence ID" value="SEM73141.1"/>
    <property type="molecule type" value="Genomic_DNA"/>
</dbReference>
<dbReference type="Pfam" id="PF00773">
    <property type="entry name" value="RNB"/>
    <property type="match status" value="1"/>
</dbReference>
<dbReference type="CDD" id="cd04471">
    <property type="entry name" value="S1_RNase_R"/>
    <property type="match status" value="1"/>
</dbReference>
<evidence type="ECO:0000313" key="12">
    <source>
        <dbReference type="Proteomes" id="UP000199158"/>
    </source>
</evidence>
<dbReference type="InterPro" id="IPR013223">
    <property type="entry name" value="RNase_B_OB_dom"/>
</dbReference>
<accession>A0A1H8AQZ1</accession>
<dbReference type="InterPro" id="IPR040476">
    <property type="entry name" value="CSD2"/>
</dbReference>
<dbReference type="PROSITE" id="PS50926">
    <property type="entry name" value="TRAM"/>
    <property type="match status" value="1"/>
</dbReference>
<evidence type="ECO:0000259" key="10">
    <source>
        <dbReference type="PROSITE" id="PS50926"/>
    </source>
</evidence>
<evidence type="ECO:0000256" key="2">
    <source>
        <dbReference type="ARBA" id="ARBA00004496"/>
    </source>
</evidence>
<dbReference type="PROSITE" id="PS01175">
    <property type="entry name" value="RIBONUCLEASE_II"/>
    <property type="match status" value="1"/>
</dbReference>
<proteinExistence type="inferred from homology"/>
<dbReference type="Proteomes" id="UP000199158">
    <property type="component" value="Unassembled WGS sequence"/>
</dbReference>
<dbReference type="SUPFAM" id="SSF50249">
    <property type="entry name" value="Nucleic acid-binding proteins"/>
    <property type="match status" value="3"/>
</dbReference>
<dbReference type="InterPro" id="IPR003029">
    <property type="entry name" value="S1_domain"/>
</dbReference>
<dbReference type="InterPro" id="IPR001900">
    <property type="entry name" value="RNase_II/R"/>
</dbReference>
<feature type="domain" description="S1 motif" evidence="9">
    <location>
        <begin position="622"/>
        <end position="701"/>
    </location>
</feature>
<organism evidence="11 12">
    <name type="scientific">Hydrogenoanaerobacterium saccharovorans</name>
    <dbReference type="NCBI Taxonomy" id="474960"/>
    <lineage>
        <taxon>Bacteria</taxon>
        <taxon>Bacillati</taxon>
        <taxon>Bacillota</taxon>
        <taxon>Clostridia</taxon>
        <taxon>Eubacteriales</taxon>
        <taxon>Oscillospiraceae</taxon>
        <taxon>Hydrogenoanaerobacterium</taxon>
    </lineage>
</organism>
<evidence type="ECO:0000259" key="9">
    <source>
        <dbReference type="PROSITE" id="PS50126"/>
    </source>
</evidence>
<dbReference type="InterPro" id="IPR002792">
    <property type="entry name" value="TRAM_dom"/>
</dbReference>
<dbReference type="SMART" id="SM00955">
    <property type="entry name" value="RNB"/>
    <property type="match status" value="1"/>
</dbReference>
<comment type="similarity">
    <text evidence="8">Belongs to the RNR ribonuclease family. RNase R subfamily.</text>
</comment>
<dbReference type="AlphaFoldDB" id="A0A1H8AQZ1"/>
<keyword evidence="6 8" id="KW-0269">Exonuclease</keyword>
<gene>
    <name evidence="8" type="primary">rnr</name>
    <name evidence="11" type="ORF">SAMN05216180_1495</name>
</gene>
<dbReference type="Pfam" id="PF00575">
    <property type="entry name" value="S1"/>
    <property type="match status" value="1"/>
</dbReference>
<name>A0A1H8AQZ1_9FIRM</name>
<evidence type="ECO:0000256" key="8">
    <source>
        <dbReference type="HAMAP-Rule" id="MF_01895"/>
    </source>
</evidence>
<keyword evidence="12" id="KW-1185">Reference proteome</keyword>
<dbReference type="Gene3D" id="2.40.50.140">
    <property type="entry name" value="Nucleic acid-binding proteins"/>
    <property type="match status" value="2"/>
</dbReference>